<organism evidence="1 2">
    <name type="scientific">Collimonas pratensis</name>
    <dbReference type="NCBI Taxonomy" id="279113"/>
    <lineage>
        <taxon>Bacteria</taxon>
        <taxon>Pseudomonadati</taxon>
        <taxon>Pseudomonadota</taxon>
        <taxon>Betaproteobacteria</taxon>
        <taxon>Burkholderiales</taxon>
        <taxon>Oxalobacteraceae</taxon>
        <taxon>Collimonas</taxon>
    </lineage>
</organism>
<accession>A0ABN4M7V9</accession>
<dbReference type="EMBL" id="CP013236">
    <property type="protein sequence ID" value="AMP14343.1"/>
    <property type="molecule type" value="Genomic_DNA"/>
</dbReference>
<keyword evidence="2" id="KW-1185">Reference proteome</keyword>
<dbReference type="Proteomes" id="UP000074914">
    <property type="component" value="Chromosome"/>
</dbReference>
<reference evidence="1 2" key="1">
    <citation type="submission" date="2015-11" db="EMBL/GenBank/DDBJ databases">
        <title>Exploring the genomic traits of fungus-feeding bacterial genus Collimonas.</title>
        <authorList>
            <person name="Song C."/>
            <person name="Schmidt R."/>
            <person name="de Jager V."/>
            <person name="Krzyzanowska D."/>
            <person name="Jongedijk E."/>
            <person name="Cankar K."/>
            <person name="Beekwilder J."/>
            <person name="van Veen A."/>
            <person name="de Boer W."/>
            <person name="van Veen J.A."/>
            <person name="Garbeva P."/>
        </authorList>
    </citation>
    <scope>NUCLEOTIDE SEQUENCE [LARGE SCALE GENOMIC DNA]</scope>
    <source>
        <strain evidence="1 2">Ter291</strain>
    </source>
</reference>
<evidence type="ECO:0000313" key="2">
    <source>
        <dbReference type="Proteomes" id="UP000074914"/>
    </source>
</evidence>
<evidence type="ECO:0000313" key="1">
    <source>
        <dbReference type="EMBL" id="AMP14343.1"/>
    </source>
</evidence>
<proteinExistence type="predicted"/>
<gene>
    <name evidence="1" type="ORF">CPter291_2079</name>
</gene>
<protein>
    <submittedName>
        <fullName evidence="1">Uncharacterized protein</fullName>
    </submittedName>
</protein>
<name>A0ABN4M7V9_9BURK</name>
<sequence>MVRDDFSFLYAPCCADLDETIIAASLFSFYFYQYTVQKQQHFIADFQ</sequence>